<dbReference type="PROSITE" id="PS51435">
    <property type="entry name" value="AP_NUCLEASE_F1_4"/>
    <property type="match status" value="1"/>
</dbReference>
<dbReference type="EC" id="3.1.21.-" evidence="9"/>
<evidence type="ECO:0000256" key="9">
    <source>
        <dbReference type="RuleBase" id="RU362131"/>
    </source>
</evidence>
<comment type="cofactor">
    <cofactor evidence="2">
        <name>Mn(2+)</name>
        <dbReference type="ChEBI" id="CHEBI:29035"/>
    </cofactor>
</comment>
<keyword evidence="9" id="KW-0238">DNA-binding</keyword>
<name>A0ABN9MJ00_9NEOB</name>
<feature type="domain" description="Endonuclease/exonuclease/phosphatase" evidence="10">
    <location>
        <begin position="5"/>
        <end position="134"/>
    </location>
</feature>
<accession>A0ABN9MJ00</accession>
<proteinExistence type="inferred from homology"/>
<comment type="cofactor">
    <cofactor evidence="9">
        <name>Mg(2+)</name>
        <dbReference type="ChEBI" id="CHEBI:18420"/>
    </cofactor>
    <cofactor evidence="9">
        <name>Mn(2+)</name>
        <dbReference type="ChEBI" id="CHEBI:29035"/>
    </cofactor>
    <text evidence="9">Probably binds two magnesium or manganese ions per subunit.</text>
</comment>
<dbReference type="NCBIfam" id="TIGR00633">
    <property type="entry name" value="xth"/>
    <property type="match status" value="1"/>
</dbReference>
<dbReference type="PROSITE" id="PS00727">
    <property type="entry name" value="AP_NUCLEASE_F1_2"/>
    <property type="match status" value="1"/>
</dbReference>
<dbReference type="InterPro" id="IPR005135">
    <property type="entry name" value="Endo/exonuclease/phosphatase"/>
</dbReference>
<evidence type="ECO:0000256" key="1">
    <source>
        <dbReference type="ARBA" id="ARBA00000493"/>
    </source>
</evidence>
<evidence type="ECO:0000256" key="8">
    <source>
        <dbReference type="ARBA" id="ARBA00023204"/>
    </source>
</evidence>
<dbReference type="PANTHER" id="PTHR22748">
    <property type="entry name" value="AP ENDONUCLEASE"/>
    <property type="match status" value="1"/>
</dbReference>
<dbReference type="InterPro" id="IPR036691">
    <property type="entry name" value="Endo/exonu/phosph_ase_sf"/>
</dbReference>
<keyword evidence="7 9" id="KW-0460">Magnesium</keyword>
<keyword evidence="8 9" id="KW-0234">DNA repair</keyword>
<dbReference type="InterPro" id="IPR004808">
    <property type="entry name" value="AP_endonuc_1"/>
</dbReference>
<keyword evidence="9" id="KW-0496">Mitochondrion</keyword>
<evidence type="ECO:0000256" key="6">
    <source>
        <dbReference type="ARBA" id="ARBA00022801"/>
    </source>
</evidence>
<sequence length="145" mass="16791">MIRRGRVITAEFDSFYLVAAYVPNSSRGLVRLDYRQRWDVDFRAYLKGLDSKKPLILCGDLNVAHQEIDLKNPKTNKKTPGFTPQEREGFGALLDEGFIDSFRQLYPDKQYAYTFWTYMMNARGKNVGWRLDLLCPVKSIASNLV</sequence>
<evidence type="ECO:0000256" key="5">
    <source>
        <dbReference type="ARBA" id="ARBA00022763"/>
    </source>
</evidence>
<gene>
    <name evidence="11" type="ORF">RIMI_LOCUS21608230</name>
</gene>
<dbReference type="SUPFAM" id="SSF56219">
    <property type="entry name" value="DNase I-like"/>
    <property type="match status" value="1"/>
</dbReference>
<dbReference type="EMBL" id="CAUEEQ010076664">
    <property type="protein sequence ID" value="CAJ0966752.1"/>
    <property type="molecule type" value="Genomic_DNA"/>
</dbReference>
<comment type="caution">
    <text evidence="11">The sequence shown here is derived from an EMBL/GenBank/DDBJ whole genome shotgun (WGS) entry which is preliminary data.</text>
</comment>
<dbReference type="Pfam" id="PF03372">
    <property type="entry name" value="Exo_endo_phos"/>
    <property type="match status" value="1"/>
</dbReference>
<comment type="catalytic activity">
    <reaction evidence="1">
        <text>Exonucleolytic cleavage in the 3'- to 5'-direction to yield nucleoside 5'-phosphates.</text>
        <dbReference type="EC" id="3.1.11.2"/>
    </reaction>
</comment>
<keyword evidence="4 9" id="KW-0479">Metal-binding</keyword>
<dbReference type="InterPro" id="IPR020848">
    <property type="entry name" value="AP_endonuclease_F1_CS"/>
</dbReference>
<keyword evidence="9" id="KW-0540">Nuclease</keyword>
<organism evidence="11 12">
    <name type="scientific">Ranitomeya imitator</name>
    <name type="common">mimic poison frog</name>
    <dbReference type="NCBI Taxonomy" id="111125"/>
    <lineage>
        <taxon>Eukaryota</taxon>
        <taxon>Metazoa</taxon>
        <taxon>Chordata</taxon>
        <taxon>Craniata</taxon>
        <taxon>Vertebrata</taxon>
        <taxon>Euteleostomi</taxon>
        <taxon>Amphibia</taxon>
        <taxon>Batrachia</taxon>
        <taxon>Anura</taxon>
        <taxon>Neobatrachia</taxon>
        <taxon>Hyloidea</taxon>
        <taxon>Dendrobatidae</taxon>
        <taxon>Dendrobatinae</taxon>
        <taxon>Ranitomeya</taxon>
    </lineage>
</organism>
<dbReference type="Gene3D" id="3.60.10.10">
    <property type="entry name" value="Endonuclease/exonuclease/phosphatase"/>
    <property type="match status" value="1"/>
</dbReference>
<dbReference type="EC" id="3.1.11.2" evidence="9"/>
<keyword evidence="9" id="KW-0539">Nucleus</keyword>
<dbReference type="Proteomes" id="UP001176940">
    <property type="component" value="Unassembled WGS sequence"/>
</dbReference>
<reference evidence="11" key="1">
    <citation type="submission" date="2023-07" db="EMBL/GenBank/DDBJ databases">
        <authorList>
            <person name="Stuckert A."/>
        </authorList>
    </citation>
    <scope>NUCLEOTIDE SEQUENCE</scope>
</reference>
<evidence type="ECO:0000256" key="4">
    <source>
        <dbReference type="ARBA" id="ARBA00022723"/>
    </source>
</evidence>
<evidence type="ECO:0000313" key="12">
    <source>
        <dbReference type="Proteomes" id="UP001176940"/>
    </source>
</evidence>
<evidence type="ECO:0000256" key="2">
    <source>
        <dbReference type="ARBA" id="ARBA00001936"/>
    </source>
</evidence>
<keyword evidence="5 9" id="KW-0227">DNA damage</keyword>
<evidence type="ECO:0000259" key="10">
    <source>
        <dbReference type="Pfam" id="PF03372"/>
    </source>
</evidence>
<evidence type="ECO:0000256" key="7">
    <source>
        <dbReference type="ARBA" id="ARBA00022842"/>
    </source>
</evidence>
<comment type="function">
    <text evidence="9">Initiates repair of AP sites in DNA by catalyzing hydrolytic incision of the phosphodiester backbone immediately adjacent to the damage, generating a single-strand break with 5'-deoxyribose phosphate and 3'-hydroxyl ends.</text>
</comment>
<keyword evidence="6 9" id="KW-0378">Hydrolase</keyword>
<dbReference type="CDD" id="cd09087">
    <property type="entry name" value="Ape1-like_AP-endo"/>
    <property type="match status" value="1"/>
</dbReference>
<keyword evidence="12" id="KW-1185">Reference proteome</keyword>
<comment type="similarity">
    <text evidence="3 9">Belongs to the DNA repair enzymes AP/ExoA family.</text>
</comment>
<evidence type="ECO:0000256" key="3">
    <source>
        <dbReference type="ARBA" id="ARBA00007092"/>
    </source>
</evidence>
<keyword evidence="9" id="KW-0255">Endonuclease</keyword>
<comment type="subcellular location">
    <subcellularLocation>
        <location evidence="9">Nucleus</location>
    </subcellularLocation>
    <subcellularLocation>
        <location evidence="9">Cytoplasm</location>
    </subcellularLocation>
    <subcellularLocation>
        <location evidence="9">Mitochondrion</location>
    </subcellularLocation>
</comment>
<keyword evidence="9" id="KW-0963">Cytoplasm</keyword>
<protein>
    <recommendedName>
        <fullName evidence="9">DNA repair nuclease/redox regulator APEX1</fullName>
        <shortName evidence="9">APEN</shortName>
        <shortName evidence="9">REF-1</shortName>
        <ecNumber evidence="9">3.1.11.2</ecNumber>
        <ecNumber evidence="9">3.1.21.-</ecNumber>
    </recommendedName>
    <alternativeName>
        <fullName evidence="9">APEX nuclease</fullName>
    </alternativeName>
    <alternativeName>
        <fullName evidence="9">Apurinic-apyrimidinic endonuclease 1</fullName>
    </alternativeName>
    <alternativeName>
        <fullName evidence="9">Redox factor-1</fullName>
    </alternativeName>
    <component>
        <recommendedName>
            <fullName evidence="9">DNA repair nuclease/redox regulator APEX1, mitochondrial</fullName>
        </recommendedName>
    </component>
</protein>
<evidence type="ECO:0000313" key="11">
    <source>
        <dbReference type="EMBL" id="CAJ0966752.1"/>
    </source>
</evidence>
<dbReference type="PANTHER" id="PTHR22748:SF6">
    <property type="entry name" value="DNA-(APURINIC OR APYRIMIDINIC SITE) ENDONUCLEASE"/>
    <property type="match status" value="1"/>
</dbReference>